<dbReference type="AlphaFoldDB" id="A0A9K3GQK6"/>
<organism evidence="2 3">
    <name type="scientific">Kipferlia bialata</name>
    <dbReference type="NCBI Taxonomy" id="797122"/>
    <lineage>
        <taxon>Eukaryota</taxon>
        <taxon>Metamonada</taxon>
        <taxon>Carpediemonas-like organisms</taxon>
        <taxon>Kipferlia</taxon>
    </lineage>
</organism>
<keyword evidence="3" id="KW-1185">Reference proteome</keyword>
<sequence length="88" mass="9752">HMSNVFSFGRKPKPKPSATKSPYVSRPSSGVRPVGSPQLSIGQSPASRARARATLQHQQGEREVLDSVNNTFNETLERGRRQNDTTYI</sequence>
<accession>A0A9K3GQK6</accession>
<dbReference type="EMBL" id="BDIP01007905">
    <property type="protein sequence ID" value="GIQ91543.1"/>
    <property type="molecule type" value="Genomic_DNA"/>
</dbReference>
<gene>
    <name evidence="2" type="ORF">KIPB_014846</name>
</gene>
<name>A0A9K3GQK6_9EUKA</name>
<comment type="caution">
    <text evidence="2">The sequence shown here is derived from an EMBL/GenBank/DDBJ whole genome shotgun (WGS) entry which is preliminary data.</text>
</comment>
<protein>
    <submittedName>
        <fullName evidence="2">Uncharacterized protein</fullName>
    </submittedName>
</protein>
<feature type="compositionally biased region" description="Polar residues" evidence="1">
    <location>
        <begin position="37"/>
        <end position="46"/>
    </location>
</feature>
<feature type="non-terminal residue" evidence="2">
    <location>
        <position position="88"/>
    </location>
</feature>
<reference evidence="2 3" key="1">
    <citation type="journal article" date="2018" name="PLoS ONE">
        <title>The draft genome of Kipferlia bialata reveals reductive genome evolution in fornicate parasites.</title>
        <authorList>
            <person name="Tanifuji G."/>
            <person name="Takabayashi S."/>
            <person name="Kume K."/>
            <person name="Takagi M."/>
            <person name="Nakayama T."/>
            <person name="Kamikawa R."/>
            <person name="Inagaki Y."/>
            <person name="Hashimoto T."/>
        </authorList>
    </citation>
    <scope>NUCLEOTIDE SEQUENCE [LARGE SCALE GENOMIC DNA]</scope>
    <source>
        <strain evidence="2">NY0173</strain>
    </source>
</reference>
<feature type="region of interest" description="Disordered" evidence="1">
    <location>
        <begin position="1"/>
        <end position="52"/>
    </location>
</feature>
<feature type="non-terminal residue" evidence="2">
    <location>
        <position position="1"/>
    </location>
</feature>
<evidence type="ECO:0000313" key="2">
    <source>
        <dbReference type="EMBL" id="GIQ91543.1"/>
    </source>
</evidence>
<evidence type="ECO:0000313" key="3">
    <source>
        <dbReference type="Proteomes" id="UP000265618"/>
    </source>
</evidence>
<proteinExistence type="predicted"/>
<evidence type="ECO:0000256" key="1">
    <source>
        <dbReference type="SAM" id="MobiDB-lite"/>
    </source>
</evidence>
<dbReference type="Proteomes" id="UP000265618">
    <property type="component" value="Unassembled WGS sequence"/>
</dbReference>